<dbReference type="GO" id="GO:0061630">
    <property type="term" value="F:ubiquitin protein ligase activity"/>
    <property type="evidence" value="ECO:0007669"/>
    <property type="project" value="TreeGrafter"/>
</dbReference>
<dbReference type="AlphaFoldDB" id="A0A8S4QJY3"/>
<dbReference type="PANTHER" id="PTHR45943">
    <property type="entry name" value="E3 UBIQUITIN-PROTEIN LIGASE MYCBP2"/>
    <property type="match status" value="1"/>
</dbReference>
<dbReference type="PANTHER" id="PTHR45943:SF1">
    <property type="entry name" value="E3 UBIQUITIN-PROTEIN LIGASE MYCBP2"/>
    <property type="match status" value="1"/>
</dbReference>
<accession>A0A8S4QJY3</accession>
<evidence type="ECO:0000313" key="2">
    <source>
        <dbReference type="EMBL" id="CAH2208551.1"/>
    </source>
</evidence>
<feature type="non-terminal residue" evidence="2">
    <location>
        <position position="1"/>
    </location>
</feature>
<dbReference type="Proteomes" id="UP000838756">
    <property type="component" value="Unassembled WGS sequence"/>
</dbReference>
<feature type="region of interest" description="Disordered" evidence="1">
    <location>
        <begin position="13"/>
        <end position="33"/>
    </location>
</feature>
<dbReference type="GO" id="GO:0008582">
    <property type="term" value="P:regulation of synaptic assembly at neuromuscular junction"/>
    <property type="evidence" value="ECO:0007669"/>
    <property type="project" value="TreeGrafter"/>
</dbReference>
<feature type="compositionally biased region" description="Basic and acidic residues" evidence="1">
    <location>
        <begin position="83"/>
        <end position="95"/>
    </location>
</feature>
<reference evidence="2" key="1">
    <citation type="submission" date="2022-03" db="EMBL/GenBank/DDBJ databases">
        <authorList>
            <person name="Lindestad O."/>
        </authorList>
    </citation>
    <scope>NUCLEOTIDE SEQUENCE</scope>
</reference>
<name>A0A8S4QJY3_9NEOP</name>
<sequence>QYLCIQPSTLETLTRSGTEASTSRARNTDINLPISEEDVASTSASDSAAPSPSVVNVLPPALRALVAVWDALNEADQLSPATDKFKKVTPEKNENEDTNFSAPRTREKPGRAPLSVKCELCGGARVPPPLAAHMRHMHPGCRTVTNRGYDRAGVYKQADPIRSNDGLPSECGQLAQGEYFNIRYVYKFFNNTYEL</sequence>
<feature type="region of interest" description="Disordered" evidence="1">
    <location>
        <begin position="82"/>
        <end position="111"/>
    </location>
</feature>
<gene>
    <name evidence="2" type="primary">jg26574</name>
    <name evidence="2" type="ORF">PAEG_LOCUS1150</name>
</gene>
<proteinExistence type="predicted"/>
<evidence type="ECO:0000313" key="3">
    <source>
        <dbReference type="Proteomes" id="UP000838756"/>
    </source>
</evidence>
<dbReference type="OrthoDB" id="6050183at2759"/>
<feature type="compositionally biased region" description="Polar residues" evidence="1">
    <location>
        <begin position="13"/>
        <end position="30"/>
    </location>
</feature>
<keyword evidence="3" id="KW-1185">Reference proteome</keyword>
<evidence type="ECO:0000256" key="1">
    <source>
        <dbReference type="SAM" id="MobiDB-lite"/>
    </source>
</evidence>
<dbReference type="EMBL" id="CAKXAJ010003900">
    <property type="protein sequence ID" value="CAH2208551.1"/>
    <property type="molecule type" value="Genomic_DNA"/>
</dbReference>
<dbReference type="GO" id="GO:0005886">
    <property type="term" value="C:plasma membrane"/>
    <property type="evidence" value="ECO:0007669"/>
    <property type="project" value="TreeGrafter"/>
</dbReference>
<protein>
    <submittedName>
        <fullName evidence="2">Jg26574 protein</fullName>
    </submittedName>
</protein>
<organism evidence="2 3">
    <name type="scientific">Pararge aegeria aegeria</name>
    <dbReference type="NCBI Taxonomy" id="348720"/>
    <lineage>
        <taxon>Eukaryota</taxon>
        <taxon>Metazoa</taxon>
        <taxon>Ecdysozoa</taxon>
        <taxon>Arthropoda</taxon>
        <taxon>Hexapoda</taxon>
        <taxon>Insecta</taxon>
        <taxon>Pterygota</taxon>
        <taxon>Neoptera</taxon>
        <taxon>Endopterygota</taxon>
        <taxon>Lepidoptera</taxon>
        <taxon>Glossata</taxon>
        <taxon>Ditrysia</taxon>
        <taxon>Papilionoidea</taxon>
        <taxon>Nymphalidae</taxon>
        <taxon>Satyrinae</taxon>
        <taxon>Satyrini</taxon>
        <taxon>Parargina</taxon>
        <taxon>Pararge</taxon>
    </lineage>
</organism>
<dbReference type="GO" id="GO:0005634">
    <property type="term" value="C:nucleus"/>
    <property type="evidence" value="ECO:0007669"/>
    <property type="project" value="TreeGrafter"/>
</dbReference>
<comment type="caution">
    <text evidence="2">The sequence shown here is derived from an EMBL/GenBank/DDBJ whole genome shotgun (WGS) entry which is preliminary data.</text>
</comment>
<dbReference type="GO" id="GO:0007411">
    <property type="term" value="P:axon guidance"/>
    <property type="evidence" value="ECO:0007669"/>
    <property type="project" value="TreeGrafter"/>
</dbReference>